<keyword evidence="3" id="KW-0547">Nucleotide-binding</keyword>
<accession>A0ABQ0DDS9</accession>
<evidence type="ECO:0000256" key="4">
    <source>
        <dbReference type="ARBA" id="ARBA00022840"/>
    </source>
</evidence>
<evidence type="ECO:0000256" key="2">
    <source>
        <dbReference type="ARBA" id="ARBA00022598"/>
    </source>
</evidence>
<reference evidence="6 7" key="1">
    <citation type="journal article" date="2019" name="PLoS Negl. Trop. Dis.">
        <title>Whole genome sequencing of Entamoeba nuttalli reveals mammalian host-related molecular signatures and a novel octapeptide-repeat surface protein.</title>
        <authorList>
            <person name="Tanaka M."/>
            <person name="Makiuchi T."/>
            <person name="Komiyama T."/>
            <person name="Shiina T."/>
            <person name="Osaki K."/>
            <person name="Tachibana H."/>
        </authorList>
    </citation>
    <scope>NUCLEOTIDE SEQUENCE [LARGE SCALE GENOMIC DNA]</scope>
    <source>
        <strain evidence="6 7">P19-061405</strain>
    </source>
</reference>
<evidence type="ECO:0000259" key="5">
    <source>
        <dbReference type="Pfam" id="PF00501"/>
    </source>
</evidence>
<keyword evidence="7" id="KW-1185">Reference proteome</keyword>
<dbReference type="PANTHER" id="PTHR43272">
    <property type="entry name" value="LONG-CHAIN-FATTY-ACID--COA LIGASE"/>
    <property type="match status" value="1"/>
</dbReference>
<dbReference type="InterPro" id="IPR000873">
    <property type="entry name" value="AMP-dep_synth/lig_dom"/>
</dbReference>
<dbReference type="PANTHER" id="PTHR43272:SF83">
    <property type="entry name" value="ACYL-COA SYNTHETASE LONG-CHAIN, ISOFORM J"/>
    <property type="match status" value="1"/>
</dbReference>
<name>A0ABQ0DDS9_9EUKA</name>
<dbReference type="Pfam" id="PF23562">
    <property type="entry name" value="AMP-binding_C_3"/>
    <property type="match status" value="1"/>
</dbReference>
<dbReference type="Proteomes" id="UP001628156">
    <property type="component" value="Unassembled WGS sequence"/>
</dbReference>
<dbReference type="SUPFAM" id="SSF56801">
    <property type="entry name" value="Acetyl-CoA synthetase-like"/>
    <property type="match status" value="1"/>
</dbReference>
<evidence type="ECO:0000256" key="1">
    <source>
        <dbReference type="ARBA" id="ARBA00006432"/>
    </source>
</evidence>
<dbReference type="Pfam" id="PF00501">
    <property type="entry name" value="AMP-binding"/>
    <property type="match status" value="1"/>
</dbReference>
<sequence>MEQQSIQIQLENIDKKPIKLFDKFPKTIVEALMCNQFIKGPALTIKDDNKTTISWKSLIESSFQCAYSLMDIKHQYPVRSEKSVILCMNNCKESFEICYGCFLCGLIPIFISPRVSIIEINKVIQSSKVIVCFFDYHQKNKFERIQSDCDTKMVVVGTKKMSNPTIQSYLDFIRLKEENAEIQQQKQKEIQIIIENTKPEDICEVVYIPNEEGGLKGVIWSHNNIICECYYLNELFLFGEKERYFHFLSNSFFFERIMTFYIALLFRFHIFIGTPELMRKNANGLFILMKKVCPTIILGIPRIYEKIIEKMKQKKGSLNEWAMKNALCGISQLEDGGRKQKRYGFAIKILKRNLKKIGLHKTRILLNAINPLTLEMINELHEIGLSVYDGLCLPETTGYCCINRKKCYCAHSLGSSLSEDISIKIFEGKIIVEGPTVACGYAEQAQNKGWFTETTFSSIFKGRIEKKEHNDFIFVERTLIPLIITKTGEWVYPLPIEEQLNTITTVRCSMVVGDNEKFIGCVLFTTPQEVEAELKEKAPSQENIGKDPFYGAYLKERIEKINMNLSKSNKLKRFVVLIDSTIEPPLSDEKRQQLLNKYSHHIGLLFKSIN</sequence>
<evidence type="ECO:0000313" key="6">
    <source>
        <dbReference type="EMBL" id="GAB1221016.1"/>
    </source>
</evidence>
<dbReference type="Gene3D" id="3.40.50.12780">
    <property type="entry name" value="N-terminal domain of ligase-like"/>
    <property type="match status" value="1"/>
</dbReference>
<proteinExistence type="inferred from homology"/>
<dbReference type="EMBL" id="BAAFRS010000062">
    <property type="protein sequence ID" value="GAB1221016.1"/>
    <property type="molecule type" value="Genomic_DNA"/>
</dbReference>
<keyword evidence="4" id="KW-0067">ATP-binding</keyword>
<feature type="domain" description="AMP-dependent synthetase/ligase" evidence="5">
    <location>
        <begin position="45"/>
        <end position="441"/>
    </location>
</feature>
<comment type="caution">
    <text evidence="6">The sequence shown here is derived from an EMBL/GenBank/DDBJ whole genome shotgun (WGS) entry which is preliminary data.</text>
</comment>
<evidence type="ECO:0000256" key="3">
    <source>
        <dbReference type="ARBA" id="ARBA00022741"/>
    </source>
</evidence>
<dbReference type="InterPro" id="IPR042099">
    <property type="entry name" value="ANL_N_sf"/>
</dbReference>
<gene>
    <name evidence="6" type="ORF">ENUP19_0062G0019</name>
</gene>
<evidence type="ECO:0000313" key="7">
    <source>
        <dbReference type="Proteomes" id="UP001628156"/>
    </source>
</evidence>
<keyword evidence="2" id="KW-0436">Ligase</keyword>
<protein>
    <recommendedName>
        <fullName evidence="5">AMP-dependent synthetase/ligase domain-containing protein</fullName>
    </recommendedName>
</protein>
<comment type="similarity">
    <text evidence="1">Belongs to the ATP-dependent AMP-binding enzyme family.</text>
</comment>
<organism evidence="6 7">
    <name type="scientific">Entamoeba nuttalli</name>
    <dbReference type="NCBI Taxonomy" id="412467"/>
    <lineage>
        <taxon>Eukaryota</taxon>
        <taxon>Amoebozoa</taxon>
        <taxon>Evosea</taxon>
        <taxon>Archamoebae</taxon>
        <taxon>Mastigamoebida</taxon>
        <taxon>Entamoebidae</taxon>
        <taxon>Entamoeba</taxon>
    </lineage>
</organism>